<comment type="caution">
    <text evidence="2">The sequence shown here is derived from an EMBL/GenBank/DDBJ whole genome shotgun (WGS) entry which is preliminary data.</text>
</comment>
<sequence>MVARPVKRLLTDTTRQGSRARLLGWYSWEVRTGRTGRGAANTHTSTFPSGGVLRGARGGGRGSNDDLRNQKSNDE</sequence>
<evidence type="ECO:0000313" key="2">
    <source>
        <dbReference type="EMBL" id="MPC54248.1"/>
    </source>
</evidence>
<accession>A0A5B7GAS9</accession>
<keyword evidence="3" id="KW-1185">Reference proteome</keyword>
<organism evidence="2 3">
    <name type="scientific">Portunus trituberculatus</name>
    <name type="common">Swimming crab</name>
    <name type="synonym">Neptunus trituberculatus</name>
    <dbReference type="NCBI Taxonomy" id="210409"/>
    <lineage>
        <taxon>Eukaryota</taxon>
        <taxon>Metazoa</taxon>
        <taxon>Ecdysozoa</taxon>
        <taxon>Arthropoda</taxon>
        <taxon>Crustacea</taxon>
        <taxon>Multicrustacea</taxon>
        <taxon>Malacostraca</taxon>
        <taxon>Eumalacostraca</taxon>
        <taxon>Eucarida</taxon>
        <taxon>Decapoda</taxon>
        <taxon>Pleocyemata</taxon>
        <taxon>Brachyura</taxon>
        <taxon>Eubrachyura</taxon>
        <taxon>Portunoidea</taxon>
        <taxon>Portunidae</taxon>
        <taxon>Portuninae</taxon>
        <taxon>Portunus</taxon>
    </lineage>
</organism>
<dbReference type="AlphaFoldDB" id="A0A5B7GAS9"/>
<reference evidence="2 3" key="1">
    <citation type="submission" date="2019-05" db="EMBL/GenBank/DDBJ databases">
        <title>Another draft genome of Portunus trituberculatus and its Hox gene families provides insights of decapod evolution.</title>
        <authorList>
            <person name="Jeong J.-H."/>
            <person name="Song I."/>
            <person name="Kim S."/>
            <person name="Choi T."/>
            <person name="Kim D."/>
            <person name="Ryu S."/>
            <person name="Kim W."/>
        </authorList>
    </citation>
    <scope>NUCLEOTIDE SEQUENCE [LARGE SCALE GENOMIC DNA]</scope>
    <source>
        <tissue evidence="2">Muscle</tissue>
    </source>
</reference>
<evidence type="ECO:0000256" key="1">
    <source>
        <dbReference type="SAM" id="MobiDB-lite"/>
    </source>
</evidence>
<name>A0A5B7GAS9_PORTR</name>
<gene>
    <name evidence="2" type="ORF">E2C01_048158</name>
</gene>
<dbReference type="Proteomes" id="UP000324222">
    <property type="component" value="Unassembled WGS sequence"/>
</dbReference>
<evidence type="ECO:0000313" key="3">
    <source>
        <dbReference type="Proteomes" id="UP000324222"/>
    </source>
</evidence>
<feature type="compositionally biased region" description="Basic and acidic residues" evidence="1">
    <location>
        <begin position="63"/>
        <end position="75"/>
    </location>
</feature>
<feature type="compositionally biased region" description="Gly residues" evidence="1">
    <location>
        <begin position="52"/>
        <end position="62"/>
    </location>
</feature>
<proteinExistence type="predicted"/>
<feature type="region of interest" description="Disordered" evidence="1">
    <location>
        <begin position="35"/>
        <end position="75"/>
    </location>
</feature>
<protein>
    <submittedName>
        <fullName evidence="2">Uncharacterized protein</fullName>
    </submittedName>
</protein>
<dbReference type="EMBL" id="VSRR010012215">
    <property type="protein sequence ID" value="MPC54248.1"/>
    <property type="molecule type" value="Genomic_DNA"/>
</dbReference>